<keyword evidence="7 9" id="KW-0460">Magnesium</keyword>
<keyword evidence="8 9" id="KW-0289">Folate biosynthesis</keyword>
<evidence type="ECO:0000256" key="3">
    <source>
        <dbReference type="ARBA" id="ARBA00004763"/>
    </source>
</evidence>
<evidence type="ECO:0000256" key="9">
    <source>
        <dbReference type="RuleBase" id="RU361205"/>
    </source>
</evidence>
<organism evidence="11 12">
    <name type="scientific">Neorickettsia helminthoeca str. Oregon</name>
    <dbReference type="NCBI Taxonomy" id="1286528"/>
    <lineage>
        <taxon>Bacteria</taxon>
        <taxon>Pseudomonadati</taxon>
        <taxon>Pseudomonadota</taxon>
        <taxon>Alphaproteobacteria</taxon>
        <taxon>Rickettsiales</taxon>
        <taxon>Anaplasmataceae</taxon>
        <taxon>Neorickettsia</taxon>
    </lineage>
</organism>
<dbReference type="GO" id="GO:0046872">
    <property type="term" value="F:metal ion binding"/>
    <property type="evidence" value="ECO:0007669"/>
    <property type="project" value="UniProtKB-KW"/>
</dbReference>
<evidence type="ECO:0000256" key="7">
    <source>
        <dbReference type="ARBA" id="ARBA00022842"/>
    </source>
</evidence>
<evidence type="ECO:0000313" key="12">
    <source>
        <dbReference type="Proteomes" id="UP000023755"/>
    </source>
</evidence>
<dbReference type="Pfam" id="PF00809">
    <property type="entry name" value="Pterin_bind"/>
    <property type="match status" value="1"/>
</dbReference>
<dbReference type="SUPFAM" id="SSF51717">
    <property type="entry name" value="Dihydropteroate synthetase-like"/>
    <property type="match status" value="1"/>
</dbReference>
<sequence>MAMKIIGVLNITPDSFFDGGKFLEKDAAIAHTLSMIQDGADVIDIGAESTKPDGVSISQREEIKRLDGVLQEVIALCRKHNVLTSIDSYNPETVRFALDSGINLINPQKNVEKMAEILMEKGRNDIPIVLMHSVTIPVEIDADLPDDIDVVETLKAWFTEKLTILESIGISREKIIIDPGLGFGKTTDQCNTIIKSIDSFKSFSLPIMLGHSNKRFVRRIESQCENVRFTLPISAILFAKKIDYIRVHEVRGHRLLLSHFFEQ</sequence>
<name>X5GWH0_9RICK</name>
<dbReference type="InterPro" id="IPR045031">
    <property type="entry name" value="DHP_synth-like"/>
</dbReference>
<protein>
    <recommendedName>
        <fullName evidence="4 9">Dihydropteroate synthase</fullName>
        <shortName evidence="9">DHPS</shortName>
        <ecNumber evidence="4 9">2.5.1.15</ecNumber>
    </recommendedName>
    <alternativeName>
        <fullName evidence="9">Dihydropteroate pyrophosphorylase</fullName>
    </alternativeName>
</protein>
<evidence type="ECO:0000259" key="10">
    <source>
        <dbReference type="PROSITE" id="PS50972"/>
    </source>
</evidence>
<proteinExistence type="inferred from homology"/>
<dbReference type="UniPathway" id="UPA00077">
    <property type="reaction ID" value="UER00156"/>
</dbReference>
<keyword evidence="6 9" id="KW-0479">Metal-binding</keyword>
<dbReference type="InterPro" id="IPR011005">
    <property type="entry name" value="Dihydropteroate_synth-like_sf"/>
</dbReference>
<dbReference type="InterPro" id="IPR000489">
    <property type="entry name" value="Pterin-binding_dom"/>
</dbReference>
<feature type="domain" description="Pterin-binding" evidence="10">
    <location>
        <begin position="3"/>
        <end position="258"/>
    </location>
</feature>
<dbReference type="Proteomes" id="UP000023755">
    <property type="component" value="Chromosome"/>
</dbReference>
<comment type="similarity">
    <text evidence="9">Belongs to the DHPS family.</text>
</comment>
<evidence type="ECO:0000256" key="1">
    <source>
        <dbReference type="ARBA" id="ARBA00000012"/>
    </source>
</evidence>
<dbReference type="EMBL" id="CP007481">
    <property type="protein sequence ID" value="AHX11402.1"/>
    <property type="molecule type" value="Genomic_DNA"/>
</dbReference>
<evidence type="ECO:0000256" key="4">
    <source>
        <dbReference type="ARBA" id="ARBA00012458"/>
    </source>
</evidence>
<dbReference type="InterPro" id="IPR006390">
    <property type="entry name" value="DHP_synth_dom"/>
</dbReference>
<accession>X5GWH0</accession>
<reference evidence="11 12" key="1">
    <citation type="submission" date="2014-03" db="EMBL/GenBank/DDBJ databases">
        <title>Sequencing and Comparison of Genomes and Transcriptome Profiles of Human Ehrlichiosis Agents.</title>
        <authorList>
            <person name="Lin M."/>
            <person name="Daugherty S.C."/>
            <person name="Nagaraj S."/>
            <person name="Cheng Z."/>
            <person name="Xiong Q."/>
            <person name="Lin F.-Y."/>
            <person name="Sengamalay N."/>
            <person name="Ott S."/>
            <person name="Godinez A."/>
            <person name="Tallon L.J."/>
            <person name="Sadzewicz L."/>
            <person name="Fraser C.M."/>
            <person name="Dunning Hotopp J.C."/>
            <person name="Rikihisa Y."/>
        </authorList>
    </citation>
    <scope>NUCLEOTIDE SEQUENCE [LARGE SCALE GENOMIC DNA]</scope>
    <source>
        <strain evidence="11 12">Oregon</strain>
    </source>
</reference>
<evidence type="ECO:0000256" key="2">
    <source>
        <dbReference type="ARBA" id="ARBA00001946"/>
    </source>
</evidence>
<dbReference type="OrthoDB" id="9811744at2"/>
<dbReference type="PANTHER" id="PTHR20941:SF1">
    <property type="entry name" value="FOLIC ACID SYNTHESIS PROTEIN FOL1"/>
    <property type="match status" value="1"/>
</dbReference>
<evidence type="ECO:0000256" key="6">
    <source>
        <dbReference type="ARBA" id="ARBA00022723"/>
    </source>
</evidence>
<dbReference type="PROSITE" id="PS00792">
    <property type="entry name" value="DHPS_1"/>
    <property type="match status" value="1"/>
</dbReference>
<dbReference type="AlphaFoldDB" id="X5GWH0"/>
<dbReference type="GO" id="GO:0046656">
    <property type="term" value="P:folic acid biosynthetic process"/>
    <property type="evidence" value="ECO:0007669"/>
    <property type="project" value="UniProtKB-KW"/>
</dbReference>
<dbReference type="GO" id="GO:0046654">
    <property type="term" value="P:tetrahydrofolate biosynthetic process"/>
    <property type="evidence" value="ECO:0007669"/>
    <property type="project" value="UniProtKB-UniPathway"/>
</dbReference>
<keyword evidence="12" id="KW-1185">Reference proteome</keyword>
<dbReference type="PROSITE" id="PS50972">
    <property type="entry name" value="PTERIN_BINDING"/>
    <property type="match status" value="1"/>
</dbReference>
<comment type="pathway">
    <text evidence="3 9">Cofactor biosynthesis; tetrahydrofolate biosynthesis; 7,8-dihydrofolate from 2-amino-4-hydroxy-6-hydroxymethyl-7,8-dihydropteridine diphosphate and 4-aminobenzoate: step 1/2.</text>
</comment>
<evidence type="ECO:0000256" key="5">
    <source>
        <dbReference type="ARBA" id="ARBA00022679"/>
    </source>
</evidence>
<comment type="catalytic activity">
    <reaction evidence="1">
        <text>(7,8-dihydropterin-6-yl)methyl diphosphate + 4-aminobenzoate = 7,8-dihydropteroate + diphosphate</text>
        <dbReference type="Rhea" id="RHEA:19949"/>
        <dbReference type="ChEBI" id="CHEBI:17836"/>
        <dbReference type="ChEBI" id="CHEBI:17839"/>
        <dbReference type="ChEBI" id="CHEBI:33019"/>
        <dbReference type="ChEBI" id="CHEBI:72950"/>
        <dbReference type="EC" id="2.5.1.15"/>
    </reaction>
</comment>
<evidence type="ECO:0000256" key="8">
    <source>
        <dbReference type="ARBA" id="ARBA00022909"/>
    </source>
</evidence>
<dbReference type="HOGENOM" id="CLU_008023_0_2_5"/>
<dbReference type="KEGG" id="nhm:NHE_0458"/>
<gene>
    <name evidence="11" type="primary">folP</name>
    <name evidence="11" type="ORF">NHE_0458</name>
</gene>
<keyword evidence="5 9" id="KW-0808">Transferase</keyword>
<comment type="function">
    <text evidence="9">Catalyzes the condensation of para-aminobenzoate (pABA) with 6-hydroxymethyl-7,8-dihydropterin diphosphate (DHPt-PP) to form 7,8-dihydropteroate (H2Pte), the immediate precursor of folate derivatives.</text>
</comment>
<dbReference type="GO" id="GO:0004156">
    <property type="term" value="F:dihydropteroate synthase activity"/>
    <property type="evidence" value="ECO:0007669"/>
    <property type="project" value="UniProtKB-EC"/>
</dbReference>
<dbReference type="EC" id="2.5.1.15" evidence="4 9"/>
<dbReference type="PANTHER" id="PTHR20941">
    <property type="entry name" value="FOLATE SYNTHESIS PROTEINS"/>
    <property type="match status" value="1"/>
</dbReference>
<dbReference type="STRING" id="1286528.NHE_0458"/>
<comment type="cofactor">
    <cofactor evidence="2 9">
        <name>Mg(2+)</name>
        <dbReference type="ChEBI" id="CHEBI:18420"/>
    </cofactor>
</comment>
<dbReference type="NCBIfam" id="TIGR01496">
    <property type="entry name" value="DHPS"/>
    <property type="match status" value="1"/>
</dbReference>
<dbReference type="GO" id="GO:0005829">
    <property type="term" value="C:cytosol"/>
    <property type="evidence" value="ECO:0007669"/>
    <property type="project" value="TreeGrafter"/>
</dbReference>
<evidence type="ECO:0000313" key="11">
    <source>
        <dbReference type="EMBL" id="AHX11402.1"/>
    </source>
</evidence>
<dbReference type="PROSITE" id="PS00793">
    <property type="entry name" value="DHPS_2"/>
    <property type="match status" value="1"/>
</dbReference>
<dbReference type="Gene3D" id="3.20.20.20">
    <property type="entry name" value="Dihydropteroate synthase-like"/>
    <property type="match status" value="1"/>
</dbReference>